<dbReference type="RefSeq" id="WP_171190030.1">
    <property type="nucleotide sequence ID" value="NZ_WTPX01000312.1"/>
</dbReference>
<gene>
    <name evidence="3" type="ORF">LzC2_42430</name>
</gene>
<evidence type="ECO:0000313" key="3">
    <source>
        <dbReference type="EMBL" id="NNJ28132.1"/>
    </source>
</evidence>
<reference evidence="3 4" key="1">
    <citation type="journal article" date="2020" name="Syst. Appl. Microbiol.">
        <title>Alienimonas chondri sp. nov., a novel planctomycete isolated from the biofilm of the red alga Chondrus crispus.</title>
        <authorList>
            <person name="Vitorino I."/>
            <person name="Albuquerque L."/>
            <person name="Wiegand S."/>
            <person name="Kallscheuer N."/>
            <person name="da Costa M.S."/>
            <person name="Lobo-da-Cunha A."/>
            <person name="Jogler C."/>
            <person name="Lage O.M."/>
        </authorList>
    </citation>
    <scope>NUCLEOTIDE SEQUENCE [LARGE SCALE GENOMIC DNA]</scope>
    <source>
        <strain evidence="3 4">LzC2</strain>
    </source>
</reference>
<keyword evidence="4" id="KW-1185">Reference proteome</keyword>
<protein>
    <submittedName>
        <fullName evidence="3">Uncharacterized protein</fullName>
    </submittedName>
</protein>
<evidence type="ECO:0000313" key="4">
    <source>
        <dbReference type="Proteomes" id="UP000609651"/>
    </source>
</evidence>
<feature type="region of interest" description="Disordered" evidence="1">
    <location>
        <begin position="87"/>
        <end position="116"/>
    </location>
</feature>
<accession>A0ABX1VK88</accession>
<evidence type="ECO:0000256" key="1">
    <source>
        <dbReference type="SAM" id="MobiDB-lite"/>
    </source>
</evidence>
<feature type="region of interest" description="Disordered" evidence="1">
    <location>
        <begin position="133"/>
        <end position="161"/>
    </location>
</feature>
<proteinExistence type="predicted"/>
<name>A0ABX1VK88_9PLAN</name>
<sequence length="399" mass="41214">MPRPAALLSKALAPVALAPALLLGSLGTTIADETADPSGSLAAAFERAAATPELFADDGPAAWVAVRAPRTAAERSVIAEALSWWGEQTAKGTEQTNSPTGSPGASSPAGAPLAWWSAGDDAPAAALLSWWTDAPADDSPTDDSPAAESQAGPSEAGGVTPIAGVQTAVPTVATALAWWSPQAETEADAREPDRAAADLNEPIAGDQIAGNAGAGAEQSVCDRLNCLFPPLREIDAGLNTPTAVLAKTVRPVRSADGSCERLVPTAYRDVAPPEDAVGPCFAATGLLDGTPYDCRPRTLAMPFCFSHRPLYFEDPNLERCGISTGPLTQPIVSGAHFFGTVPLLPWWAATRPCNELVRATPYCPPCRKYDFAANYLPPPEAPGALAEGAALSAFFLLLP</sequence>
<organism evidence="3 4">
    <name type="scientific">Alienimonas chondri</name>
    <dbReference type="NCBI Taxonomy" id="2681879"/>
    <lineage>
        <taxon>Bacteria</taxon>
        <taxon>Pseudomonadati</taxon>
        <taxon>Planctomycetota</taxon>
        <taxon>Planctomycetia</taxon>
        <taxon>Planctomycetales</taxon>
        <taxon>Planctomycetaceae</taxon>
        <taxon>Alienimonas</taxon>
    </lineage>
</organism>
<feature type="compositionally biased region" description="Low complexity" evidence="1">
    <location>
        <begin position="98"/>
        <end position="116"/>
    </location>
</feature>
<feature type="chain" id="PRO_5046011112" evidence="2">
    <location>
        <begin position="32"/>
        <end position="399"/>
    </location>
</feature>
<dbReference type="Proteomes" id="UP000609651">
    <property type="component" value="Unassembled WGS sequence"/>
</dbReference>
<keyword evidence="2" id="KW-0732">Signal</keyword>
<evidence type="ECO:0000256" key="2">
    <source>
        <dbReference type="SAM" id="SignalP"/>
    </source>
</evidence>
<comment type="caution">
    <text evidence="3">The sequence shown here is derived from an EMBL/GenBank/DDBJ whole genome shotgun (WGS) entry which is preliminary data.</text>
</comment>
<dbReference type="EMBL" id="WTPX01000312">
    <property type="protein sequence ID" value="NNJ28132.1"/>
    <property type="molecule type" value="Genomic_DNA"/>
</dbReference>
<feature type="signal peptide" evidence="2">
    <location>
        <begin position="1"/>
        <end position="31"/>
    </location>
</feature>